<dbReference type="Gene3D" id="3.40.50.10050">
    <property type="entry name" value="Translation initiation factor IF- 2, domain 3"/>
    <property type="match status" value="1"/>
</dbReference>
<dbReference type="GO" id="GO:0003743">
    <property type="term" value="F:translation initiation factor activity"/>
    <property type="evidence" value="ECO:0007669"/>
    <property type="project" value="UniProtKB-KW"/>
</dbReference>
<dbReference type="EMBL" id="AZIL01000999">
    <property type="protein sequence ID" value="EWM25249.1"/>
    <property type="molecule type" value="Genomic_DNA"/>
</dbReference>
<evidence type="ECO:0000256" key="1">
    <source>
        <dbReference type="SAM" id="MobiDB-lite"/>
    </source>
</evidence>
<dbReference type="AlphaFoldDB" id="W7TXZ5"/>
<accession>W7TXZ5</accession>
<dbReference type="Proteomes" id="UP000019335">
    <property type="component" value="Chromosome 11"/>
</dbReference>
<dbReference type="InterPro" id="IPR036925">
    <property type="entry name" value="TIF_IF2_dom3_sf"/>
</dbReference>
<dbReference type="OrthoDB" id="4928at2759"/>
<protein>
    <submittedName>
        <fullName evidence="2">Eukaryotic translation initiation factor 5b</fullName>
    </submittedName>
</protein>
<keyword evidence="2" id="KW-0396">Initiation factor</keyword>
<dbReference type="SUPFAM" id="SSF52156">
    <property type="entry name" value="Initiation factor IF2/eIF5b, domain 3"/>
    <property type="match status" value="1"/>
</dbReference>
<feature type="compositionally biased region" description="Basic and acidic residues" evidence="1">
    <location>
        <begin position="61"/>
        <end position="79"/>
    </location>
</feature>
<sequence>MDALLEYLRKECKPPVPVARVGIGPIFKKDVTQTGTNIEKGLKEFACILAFDVKVDADARAHADEVRRGSRKKVGEQGREGGQGGGREEEEGTERKTHC</sequence>
<evidence type="ECO:0000313" key="2">
    <source>
        <dbReference type="EMBL" id="EWM25249.1"/>
    </source>
</evidence>
<gene>
    <name evidence="2" type="ORF">Naga_102399g1</name>
</gene>
<feature type="region of interest" description="Disordered" evidence="1">
    <location>
        <begin position="61"/>
        <end position="99"/>
    </location>
</feature>
<keyword evidence="3" id="KW-1185">Reference proteome</keyword>
<keyword evidence="2" id="KW-0648">Protein biosynthesis</keyword>
<evidence type="ECO:0000313" key="3">
    <source>
        <dbReference type="Proteomes" id="UP000019335"/>
    </source>
</evidence>
<reference evidence="2 3" key="1">
    <citation type="journal article" date="2014" name="Mol. Plant">
        <title>Chromosome Scale Genome Assembly and Transcriptome Profiling of Nannochloropsis gaditana in Nitrogen Depletion.</title>
        <authorList>
            <person name="Corteggiani Carpinelli E."/>
            <person name="Telatin A."/>
            <person name="Vitulo N."/>
            <person name="Forcato C."/>
            <person name="D'Angelo M."/>
            <person name="Schiavon R."/>
            <person name="Vezzi A."/>
            <person name="Giacometti G.M."/>
            <person name="Morosinotto T."/>
            <person name="Valle G."/>
        </authorList>
    </citation>
    <scope>NUCLEOTIDE SEQUENCE [LARGE SCALE GENOMIC DNA]</scope>
    <source>
        <strain evidence="2 3">B-31</strain>
    </source>
</reference>
<organism evidence="2 3">
    <name type="scientific">Nannochloropsis gaditana</name>
    <dbReference type="NCBI Taxonomy" id="72520"/>
    <lineage>
        <taxon>Eukaryota</taxon>
        <taxon>Sar</taxon>
        <taxon>Stramenopiles</taxon>
        <taxon>Ochrophyta</taxon>
        <taxon>Eustigmatophyceae</taxon>
        <taxon>Eustigmatales</taxon>
        <taxon>Monodopsidaceae</taxon>
        <taxon>Nannochloropsis</taxon>
    </lineage>
</organism>
<proteinExistence type="predicted"/>
<comment type="caution">
    <text evidence="2">The sequence shown here is derived from an EMBL/GenBank/DDBJ whole genome shotgun (WGS) entry which is preliminary data.</text>
</comment>
<name>W7TXZ5_9STRA</name>